<evidence type="ECO:0000313" key="2">
    <source>
        <dbReference type="EMBL" id="QHN37849.1"/>
    </source>
</evidence>
<keyword evidence="1" id="KW-0547">Nucleotide-binding</keyword>
<comment type="subunit">
    <text evidence="1">Forms a complex composed of PxpA, PxpB and PxpC.</text>
</comment>
<comment type="catalytic activity">
    <reaction evidence="1">
        <text>5-oxo-L-proline + ATP + 2 H2O = L-glutamate + ADP + phosphate + H(+)</text>
        <dbReference type="Rhea" id="RHEA:10348"/>
        <dbReference type="ChEBI" id="CHEBI:15377"/>
        <dbReference type="ChEBI" id="CHEBI:15378"/>
        <dbReference type="ChEBI" id="CHEBI:29985"/>
        <dbReference type="ChEBI" id="CHEBI:30616"/>
        <dbReference type="ChEBI" id="CHEBI:43474"/>
        <dbReference type="ChEBI" id="CHEBI:58402"/>
        <dbReference type="ChEBI" id="CHEBI:456216"/>
        <dbReference type="EC" id="3.5.2.9"/>
    </reaction>
</comment>
<gene>
    <name evidence="1 2" type="primary">pxpA</name>
    <name evidence="2" type="ORF">GII30_00440</name>
</gene>
<dbReference type="InterPro" id="IPR011330">
    <property type="entry name" value="Glyco_hydro/deAcase_b/a-brl"/>
</dbReference>
<dbReference type="EC" id="3.5.2.9" evidence="1"/>
<name>A0A857M8Q8_9ACTN</name>
<proteinExistence type="inferred from homology"/>
<protein>
    <recommendedName>
        <fullName evidence="1">5-oxoprolinase subunit A</fullName>
        <shortName evidence="1">5-OPase subunit A</shortName>
        <ecNumber evidence="1">3.5.2.9</ecNumber>
    </recommendedName>
    <alternativeName>
        <fullName evidence="1">5-oxoprolinase (ATP-hydrolyzing) subunit A</fullName>
    </alternativeName>
</protein>
<accession>A0A857M8Q8</accession>
<keyword evidence="1" id="KW-0067">ATP-binding</keyword>
<dbReference type="CDD" id="cd10787">
    <property type="entry name" value="LamB_YcsF_like"/>
    <property type="match status" value="1"/>
</dbReference>
<dbReference type="NCBIfam" id="NF003816">
    <property type="entry name" value="PRK05406.1-5"/>
    <property type="match status" value="1"/>
</dbReference>
<dbReference type="PANTHER" id="PTHR30292">
    <property type="entry name" value="UNCHARACTERIZED PROTEIN YBGL-RELATED"/>
    <property type="match status" value="1"/>
</dbReference>
<dbReference type="InterPro" id="IPR005501">
    <property type="entry name" value="LamB/YcsF/PxpA-like"/>
</dbReference>
<dbReference type="RefSeq" id="WP_005182991.1">
    <property type="nucleotide sequence ID" value="NZ_CP045804.1"/>
</dbReference>
<dbReference type="GO" id="GO:0005524">
    <property type="term" value="F:ATP binding"/>
    <property type="evidence" value="ECO:0007669"/>
    <property type="project" value="UniProtKB-UniRule"/>
</dbReference>
<comment type="similarity">
    <text evidence="1">Belongs to the LamB/PxpA family.</text>
</comment>
<reference evidence="2" key="1">
    <citation type="journal article" date="2021" name="Nat. Microbiol.">
        <title>Cocultivation of an ultrasmall environmental parasitic bacterium with lytic ability against bacteria associated with wastewater foams.</title>
        <authorList>
            <person name="Batinovic S."/>
            <person name="Rose J.J.A."/>
            <person name="Ratcliffe J."/>
            <person name="Seviour R.J."/>
            <person name="Petrovski S."/>
        </authorList>
    </citation>
    <scope>NUCLEOTIDE SEQUENCE</scope>
    <source>
        <strain evidence="2">CON44</strain>
    </source>
</reference>
<dbReference type="HAMAP" id="MF_00691">
    <property type="entry name" value="PxpA"/>
    <property type="match status" value="1"/>
</dbReference>
<dbReference type="GO" id="GO:0005975">
    <property type="term" value="P:carbohydrate metabolic process"/>
    <property type="evidence" value="ECO:0007669"/>
    <property type="project" value="InterPro"/>
</dbReference>
<dbReference type="EMBL" id="CP045810">
    <property type="protein sequence ID" value="QHN37849.1"/>
    <property type="molecule type" value="Genomic_DNA"/>
</dbReference>
<organism evidence="2">
    <name type="scientific">Gordonia amarae</name>
    <dbReference type="NCBI Taxonomy" id="36821"/>
    <lineage>
        <taxon>Bacteria</taxon>
        <taxon>Bacillati</taxon>
        <taxon>Actinomycetota</taxon>
        <taxon>Actinomycetes</taxon>
        <taxon>Mycobacteriales</taxon>
        <taxon>Gordoniaceae</taxon>
        <taxon>Gordonia</taxon>
    </lineage>
</organism>
<dbReference type="SUPFAM" id="SSF88713">
    <property type="entry name" value="Glycoside hydrolase/deacetylase"/>
    <property type="match status" value="1"/>
</dbReference>
<dbReference type="AlphaFoldDB" id="A0A857M8Q8"/>
<comment type="function">
    <text evidence="1">Catalyzes the cleavage of 5-oxoproline to form L-glutamate coupled to the hydrolysis of ATP to ADP and inorganic phosphate.</text>
</comment>
<dbReference type="Gene3D" id="3.20.20.370">
    <property type="entry name" value="Glycoside hydrolase/deacetylase"/>
    <property type="match status" value="1"/>
</dbReference>
<sequence>MRIDLNSDLGEHYGAWRMGDDAAMLEIVTSANVACGFHAGDPVSVLSTVRAAADLGVAVGAHIAYPDLVGFGRRPMTPSAAELEADVIYQIGALQALAKVAGTGVRYVKPHGALYNTIAFDEAQAAAVIGAVKAVDPDLALVCLASSPLVDQVRAAGLRAIPEAFADRAYEPNGALVSRREVGAVLDDPDVIADRMLTLVQDGVVVARDGSEVAIEADSICVHGDTPGAVRVATVVRDRLVAAGVTLRPFTAEL</sequence>
<dbReference type="NCBIfam" id="NF003814">
    <property type="entry name" value="PRK05406.1-3"/>
    <property type="match status" value="1"/>
</dbReference>
<keyword evidence="1 2" id="KW-0378">Hydrolase</keyword>
<evidence type="ECO:0000256" key="1">
    <source>
        <dbReference type="HAMAP-Rule" id="MF_00691"/>
    </source>
</evidence>
<dbReference type="PANTHER" id="PTHR30292:SF0">
    <property type="entry name" value="5-OXOPROLINASE SUBUNIT A"/>
    <property type="match status" value="1"/>
</dbReference>
<dbReference type="GO" id="GO:0017168">
    <property type="term" value="F:5-oxoprolinase (ATP-hydrolyzing) activity"/>
    <property type="evidence" value="ECO:0007669"/>
    <property type="project" value="UniProtKB-UniRule"/>
</dbReference>
<dbReference type="Pfam" id="PF03746">
    <property type="entry name" value="LamB_YcsF"/>
    <property type="match status" value="1"/>
</dbReference>